<feature type="domain" description="NmrA-like" evidence="3">
    <location>
        <begin position="46"/>
        <end position="260"/>
    </location>
</feature>
<protein>
    <recommendedName>
        <fullName evidence="3">NmrA-like domain-containing protein</fullName>
    </recommendedName>
</protein>
<organism evidence="4 5">
    <name type="scientific">Rhizopus stolonifer</name>
    <name type="common">Rhizopus nigricans</name>
    <dbReference type="NCBI Taxonomy" id="4846"/>
    <lineage>
        <taxon>Eukaryota</taxon>
        <taxon>Fungi</taxon>
        <taxon>Fungi incertae sedis</taxon>
        <taxon>Mucoromycota</taxon>
        <taxon>Mucoromycotina</taxon>
        <taxon>Mucoromycetes</taxon>
        <taxon>Mucorales</taxon>
        <taxon>Mucorineae</taxon>
        <taxon>Rhizopodaceae</taxon>
        <taxon>Rhizopus</taxon>
    </lineage>
</organism>
<gene>
    <name evidence="4" type="ORF">CU098_012548</name>
</gene>
<sequence length="339" mass="40065">MGKKNSIVITNVDSLLGYAVSYRFLQDWNREQSQSKGPTEFKLLCKNTEGLEDLTRLGGKIIQVQRYDDIHAMNQIMQGVYYVMFIPEASDSRIQEGQAVLQCAKEQDVDYVAMFSYLGLGAIEKSVVENRNIAKFMHLKQFLCLEQQLNKLFDQNKYCIFRTPLWHQFFFYLGPMMDDENAIQLPIGEHTKWQTIDLADLVDAVYRLSLPGKRDENKTLFEFTLDHNMTSKEIVEAAQKGLDQQIKFKQVDPNVFKDYLKRMHHDNRFKKRPFSDRPYTFPLGQYLHHETIETLVEWFELMEQEEIKPTSDLQDAIETRPQSIQDFFKQNRNQFRRLR</sequence>
<dbReference type="AlphaFoldDB" id="A0A367KNP2"/>
<keyword evidence="2" id="KW-0521">NADP</keyword>
<dbReference type="STRING" id="4846.A0A367KNP2"/>
<dbReference type="InterPro" id="IPR051164">
    <property type="entry name" value="NmrA-like_oxidored"/>
</dbReference>
<dbReference type="Proteomes" id="UP000253551">
    <property type="component" value="Unassembled WGS sequence"/>
</dbReference>
<dbReference type="PANTHER" id="PTHR42748:SF22">
    <property type="entry name" value="NMRA-LIKE DOMAIN-CONTAINING PROTEIN"/>
    <property type="match status" value="1"/>
</dbReference>
<dbReference type="SUPFAM" id="SSF51735">
    <property type="entry name" value="NAD(P)-binding Rossmann-fold domains"/>
    <property type="match status" value="1"/>
</dbReference>
<evidence type="ECO:0000256" key="2">
    <source>
        <dbReference type="ARBA" id="ARBA00022857"/>
    </source>
</evidence>
<dbReference type="GO" id="GO:0005634">
    <property type="term" value="C:nucleus"/>
    <property type="evidence" value="ECO:0007669"/>
    <property type="project" value="TreeGrafter"/>
</dbReference>
<reference evidence="4 5" key="1">
    <citation type="journal article" date="2018" name="G3 (Bethesda)">
        <title>Phylogenetic and Phylogenomic Definition of Rhizopus Species.</title>
        <authorList>
            <person name="Gryganskyi A.P."/>
            <person name="Golan J."/>
            <person name="Dolatabadi S."/>
            <person name="Mondo S."/>
            <person name="Robb S."/>
            <person name="Idnurm A."/>
            <person name="Muszewska A."/>
            <person name="Steczkiewicz K."/>
            <person name="Masonjones S."/>
            <person name="Liao H.L."/>
            <person name="Gajdeczka M.T."/>
            <person name="Anike F."/>
            <person name="Vuek A."/>
            <person name="Anishchenko I.M."/>
            <person name="Voigt K."/>
            <person name="de Hoog G.S."/>
            <person name="Smith M.E."/>
            <person name="Heitman J."/>
            <person name="Vilgalys R."/>
            <person name="Stajich J.E."/>
        </authorList>
    </citation>
    <scope>NUCLEOTIDE SEQUENCE [LARGE SCALE GENOMIC DNA]</scope>
    <source>
        <strain evidence="4 5">LSU 92-RS-03</strain>
    </source>
</reference>
<dbReference type="Pfam" id="PF05368">
    <property type="entry name" value="NmrA"/>
    <property type="match status" value="1"/>
</dbReference>
<comment type="similarity">
    <text evidence="1">Belongs to the NmrA-type oxidoreductase family.</text>
</comment>
<dbReference type="Gene3D" id="3.40.50.720">
    <property type="entry name" value="NAD(P)-binding Rossmann-like Domain"/>
    <property type="match status" value="1"/>
</dbReference>
<comment type="caution">
    <text evidence="4">The sequence shown here is derived from an EMBL/GenBank/DDBJ whole genome shotgun (WGS) entry which is preliminary data.</text>
</comment>
<keyword evidence="5" id="KW-1185">Reference proteome</keyword>
<proteinExistence type="inferred from homology"/>
<evidence type="ECO:0000256" key="1">
    <source>
        <dbReference type="ARBA" id="ARBA00006328"/>
    </source>
</evidence>
<name>A0A367KNP2_RHIST</name>
<evidence type="ECO:0000313" key="4">
    <source>
        <dbReference type="EMBL" id="RCI03808.1"/>
    </source>
</evidence>
<evidence type="ECO:0000313" key="5">
    <source>
        <dbReference type="Proteomes" id="UP000253551"/>
    </source>
</evidence>
<dbReference type="EMBL" id="PJQM01000889">
    <property type="protein sequence ID" value="RCI03808.1"/>
    <property type="molecule type" value="Genomic_DNA"/>
</dbReference>
<dbReference type="PANTHER" id="PTHR42748">
    <property type="entry name" value="NITROGEN METABOLITE REPRESSION PROTEIN NMRA FAMILY MEMBER"/>
    <property type="match status" value="1"/>
</dbReference>
<dbReference type="InterPro" id="IPR008030">
    <property type="entry name" value="NmrA-like"/>
</dbReference>
<dbReference type="OrthoDB" id="10254221at2759"/>
<accession>A0A367KNP2</accession>
<dbReference type="InterPro" id="IPR036291">
    <property type="entry name" value="NAD(P)-bd_dom_sf"/>
</dbReference>
<evidence type="ECO:0000259" key="3">
    <source>
        <dbReference type="Pfam" id="PF05368"/>
    </source>
</evidence>